<gene>
    <name evidence="2" type="ORF">F4559_004937</name>
</gene>
<feature type="domain" description="NAD(P)-binding" evidence="1">
    <location>
        <begin position="7"/>
        <end position="160"/>
    </location>
</feature>
<reference evidence="2 3" key="1">
    <citation type="submission" date="2020-08" db="EMBL/GenBank/DDBJ databases">
        <title>Sequencing the genomes of 1000 actinobacteria strains.</title>
        <authorList>
            <person name="Klenk H.-P."/>
        </authorList>
    </citation>
    <scope>NUCLEOTIDE SEQUENCE [LARGE SCALE GENOMIC DNA]</scope>
    <source>
        <strain evidence="2 3">DSM 45084</strain>
    </source>
</reference>
<dbReference type="Gene3D" id="3.90.25.10">
    <property type="entry name" value="UDP-galactose 4-epimerase, domain 1"/>
    <property type="match status" value="1"/>
</dbReference>
<evidence type="ECO:0000259" key="1">
    <source>
        <dbReference type="Pfam" id="PF13460"/>
    </source>
</evidence>
<organism evidence="2 3">
    <name type="scientific">Saccharothrix violaceirubra</name>
    <dbReference type="NCBI Taxonomy" id="413306"/>
    <lineage>
        <taxon>Bacteria</taxon>
        <taxon>Bacillati</taxon>
        <taxon>Actinomycetota</taxon>
        <taxon>Actinomycetes</taxon>
        <taxon>Pseudonocardiales</taxon>
        <taxon>Pseudonocardiaceae</taxon>
        <taxon>Saccharothrix</taxon>
    </lineage>
</organism>
<dbReference type="PANTHER" id="PTHR43162:SF1">
    <property type="entry name" value="PRESTALK A DIFFERENTIATION PROTEIN A"/>
    <property type="match status" value="1"/>
</dbReference>
<keyword evidence="3" id="KW-1185">Reference proteome</keyword>
<dbReference type="EMBL" id="JACHJS010000001">
    <property type="protein sequence ID" value="MBB4967578.1"/>
    <property type="molecule type" value="Genomic_DNA"/>
</dbReference>
<dbReference type="AlphaFoldDB" id="A0A7W7WYC9"/>
<dbReference type="InterPro" id="IPR016040">
    <property type="entry name" value="NAD(P)-bd_dom"/>
</dbReference>
<proteinExistence type="predicted"/>
<evidence type="ECO:0000313" key="2">
    <source>
        <dbReference type="EMBL" id="MBB4967578.1"/>
    </source>
</evidence>
<sequence length="262" mass="27731">MTTLVIGATGKTGRHVAAALDDVRPVSRSSDLRFDWTDESTWQSALDGVRAIYLVPPVWTLSSPLVSAFVPRAVESGVERIVLLSAGGLGPAGGNEPALRNSGIDWTILRPTWFHQNFTEDYFHEQVLSGTVPLPEAGPGRHAFIDTRDIADVAVAALTQDGHAGNTYEISGPEGLSFREALDLIDKVSGRSTAIASVPPAAYVAAAEAGGLDTGYAEAVTYHLTAVAAGQYLSLTDTVERVLGRPARLFAAYVEENAAAWA</sequence>
<dbReference type="Pfam" id="PF13460">
    <property type="entry name" value="NAD_binding_10"/>
    <property type="match status" value="1"/>
</dbReference>
<dbReference type="InterPro" id="IPR036291">
    <property type="entry name" value="NAD(P)-bd_dom_sf"/>
</dbReference>
<dbReference type="Gene3D" id="3.40.50.720">
    <property type="entry name" value="NAD(P)-binding Rossmann-like Domain"/>
    <property type="match status" value="1"/>
</dbReference>
<comment type="caution">
    <text evidence="2">The sequence shown here is derived from an EMBL/GenBank/DDBJ whole genome shotgun (WGS) entry which is preliminary data.</text>
</comment>
<name>A0A7W7WYC9_9PSEU</name>
<evidence type="ECO:0000313" key="3">
    <source>
        <dbReference type="Proteomes" id="UP000542674"/>
    </source>
</evidence>
<dbReference type="InterPro" id="IPR051604">
    <property type="entry name" value="Ergot_Alk_Oxidoreductase"/>
</dbReference>
<dbReference type="SUPFAM" id="SSF51735">
    <property type="entry name" value="NAD(P)-binding Rossmann-fold domains"/>
    <property type="match status" value="1"/>
</dbReference>
<protein>
    <submittedName>
        <fullName evidence="2">Uncharacterized protein YbjT (DUF2867 family)</fullName>
    </submittedName>
</protein>
<dbReference type="RefSeq" id="WP_184672402.1">
    <property type="nucleotide sequence ID" value="NZ_BAABAI010000007.1"/>
</dbReference>
<accession>A0A7W7WYC9</accession>
<dbReference type="PANTHER" id="PTHR43162">
    <property type="match status" value="1"/>
</dbReference>
<dbReference type="Proteomes" id="UP000542674">
    <property type="component" value="Unassembled WGS sequence"/>
</dbReference>